<protein>
    <recommendedName>
        <fullName evidence="4">DUF4440 domain-containing protein</fullName>
    </recommendedName>
</protein>
<evidence type="ECO:0000313" key="2">
    <source>
        <dbReference type="EMBL" id="MEA5140340.1"/>
    </source>
</evidence>
<dbReference type="RefSeq" id="WP_323297495.1">
    <property type="nucleotide sequence ID" value="NZ_JAYFUM010000017.1"/>
</dbReference>
<accession>A0ABU5QBW3</accession>
<evidence type="ECO:0000256" key="1">
    <source>
        <dbReference type="SAM" id="SignalP"/>
    </source>
</evidence>
<evidence type="ECO:0000313" key="3">
    <source>
        <dbReference type="Proteomes" id="UP001302949"/>
    </source>
</evidence>
<gene>
    <name evidence="2" type="ORF">VB248_14405</name>
</gene>
<keyword evidence="3" id="KW-1185">Reference proteome</keyword>
<keyword evidence="1" id="KW-0732">Signal</keyword>
<dbReference type="EMBL" id="JAYFUM010000017">
    <property type="protein sequence ID" value="MEA5140340.1"/>
    <property type="molecule type" value="Genomic_DNA"/>
</dbReference>
<feature type="signal peptide" evidence="1">
    <location>
        <begin position="1"/>
        <end position="20"/>
    </location>
</feature>
<comment type="caution">
    <text evidence="2">The sequence shown here is derived from an EMBL/GenBank/DDBJ whole genome shotgun (WGS) entry which is preliminary data.</text>
</comment>
<sequence>MNFKRIVLSVICIIPFNTFAQSITQTQALQKMLETEKAFAQSSIDQGTKKAFLTFLGKDAVVFDKNMPANGIEKWEKLELKEVITWQPYVAEIAHDGDLGFTTGDWQIHPKNAKEKAIGFGSFITVWKIQSDSTWKVAADIGVSHKELINDKSFLLKNYPIYKPSELKNNATFAERFVFMNDHFYWKNAKNSPNPFEPHLAQNVRIYRNDQKPIVGKEAANTFLKKTFDKNLVYTGFKTITSNAGDLVCVYGTISGNKTGTYLRIWRQEAKGVWKIALEVVSI</sequence>
<reference evidence="2 3" key="1">
    <citation type="submission" date="2023-12" db="EMBL/GenBank/DDBJ databases">
        <title>Novel species of the genus Arcicella isolated from rivers.</title>
        <authorList>
            <person name="Lu H."/>
        </authorList>
    </citation>
    <scope>NUCLEOTIDE SEQUENCE [LARGE SCALE GENOMIC DNA]</scope>
    <source>
        <strain evidence="2 3">KCTC 23307</strain>
    </source>
</reference>
<proteinExistence type="predicted"/>
<feature type="chain" id="PRO_5046002415" description="DUF4440 domain-containing protein" evidence="1">
    <location>
        <begin position="21"/>
        <end position="283"/>
    </location>
</feature>
<organism evidence="2 3">
    <name type="scientific">Arcicella rigui</name>
    <dbReference type="NCBI Taxonomy" id="797020"/>
    <lineage>
        <taxon>Bacteria</taxon>
        <taxon>Pseudomonadati</taxon>
        <taxon>Bacteroidota</taxon>
        <taxon>Cytophagia</taxon>
        <taxon>Cytophagales</taxon>
        <taxon>Flectobacillaceae</taxon>
        <taxon>Arcicella</taxon>
    </lineage>
</organism>
<dbReference type="Gene3D" id="3.10.450.50">
    <property type="match status" value="2"/>
</dbReference>
<name>A0ABU5QBW3_9BACT</name>
<dbReference type="Proteomes" id="UP001302949">
    <property type="component" value="Unassembled WGS sequence"/>
</dbReference>
<evidence type="ECO:0008006" key="4">
    <source>
        <dbReference type="Google" id="ProtNLM"/>
    </source>
</evidence>